<protein>
    <submittedName>
        <fullName evidence="4">Uncharacterized protein</fullName>
    </submittedName>
</protein>
<sequence length="320" mass="34345">MFLLSLCVFLIAMLLGTATWASIMFHTTRALIPLIAAIILLSMIEGALVFVTIQATNKTPMDYESHDLPTVFNHAASSNPARPLDQAFIHPAFRDYNQGSLNSTRNFSLSRERCSDVAFPATAPVIPVPGPYIATGIITRSISAHRPLPPLPAKPDDAPVPPPHVEDVKVNDVTVLPLRIQKRDSATCEGTVKRPEDVADVKTVGKTGPKPGAFDATPVDLSSISEAEKIITGVGAEQSIEEEDQARVGPTESGRGTESQAPQTPIHLVAPIIVVQQPTPTTPKSIQYPAATLATTPTIRLVSPYLEIPGRTGYGSRRKK</sequence>
<organism evidence="4 5">
    <name type="scientific">Aureobasidium melanogenum</name>
    <name type="common">Aureobasidium pullulans var. melanogenum</name>
    <dbReference type="NCBI Taxonomy" id="46634"/>
    <lineage>
        <taxon>Eukaryota</taxon>
        <taxon>Fungi</taxon>
        <taxon>Dikarya</taxon>
        <taxon>Ascomycota</taxon>
        <taxon>Pezizomycotina</taxon>
        <taxon>Dothideomycetes</taxon>
        <taxon>Dothideomycetidae</taxon>
        <taxon>Dothideales</taxon>
        <taxon>Saccotheciaceae</taxon>
        <taxon>Aureobasidium</taxon>
    </lineage>
</organism>
<feature type="chain" id="PRO_5040126265" evidence="3">
    <location>
        <begin position="22"/>
        <end position="320"/>
    </location>
</feature>
<dbReference type="AlphaFoldDB" id="A0A9P8JDK3"/>
<reference evidence="4" key="2">
    <citation type="submission" date="2021-08" db="EMBL/GenBank/DDBJ databases">
        <authorList>
            <person name="Gostincar C."/>
            <person name="Sun X."/>
            <person name="Song Z."/>
            <person name="Gunde-Cimerman N."/>
        </authorList>
    </citation>
    <scope>NUCLEOTIDE SEQUENCE</scope>
    <source>
        <strain evidence="4">EXF-9911</strain>
    </source>
</reference>
<keyword evidence="2" id="KW-0812">Transmembrane</keyword>
<comment type="caution">
    <text evidence="4">The sequence shown here is derived from an EMBL/GenBank/DDBJ whole genome shotgun (WGS) entry which is preliminary data.</text>
</comment>
<feature type="region of interest" description="Disordered" evidence="1">
    <location>
        <begin position="233"/>
        <end position="264"/>
    </location>
</feature>
<reference evidence="4" key="1">
    <citation type="journal article" date="2021" name="J Fungi (Basel)">
        <title>Virulence traits and population genomics of the black yeast Aureobasidium melanogenum.</title>
        <authorList>
            <person name="Cernosa A."/>
            <person name="Sun X."/>
            <person name="Gostincar C."/>
            <person name="Fang C."/>
            <person name="Gunde-Cimerman N."/>
            <person name="Song Z."/>
        </authorList>
    </citation>
    <scope>NUCLEOTIDE SEQUENCE</scope>
    <source>
        <strain evidence="4">EXF-9911</strain>
    </source>
</reference>
<feature type="signal peptide" evidence="3">
    <location>
        <begin position="1"/>
        <end position="21"/>
    </location>
</feature>
<keyword evidence="3" id="KW-0732">Signal</keyword>
<evidence type="ECO:0000313" key="5">
    <source>
        <dbReference type="Proteomes" id="UP000779574"/>
    </source>
</evidence>
<gene>
    <name evidence="4" type="ORF">KCU76_g2068</name>
</gene>
<dbReference type="Proteomes" id="UP000779574">
    <property type="component" value="Unassembled WGS sequence"/>
</dbReference>
<evidence type="ECO:0000256" key="1">
    <source>
        <dbReference type="SAM" id="MobiDB-lite"/>
    </source>
</evidence>
<evidence type="ECO:0000313" key="4">
    <source>
        <dbReference type="EMBL" id="KAG9698726.1"/>
    </source>
</evidence>
<keyword evidence="2" id="KW-1133">Transmembrane helix</keyword>
<name>A0A9P8JDK3_AURME</name>
<evidence type="ECO:0000256" key="2">
    <source>
        <dbReference type="SAM" id="Phobius"/>
    </source>
</evidence>
<keyword evidence="2" id="KW-0472">Membrane</keyword>
<proteinExistence type="predicted"/>
<accession>A0A9P8JDK3</accession>
<feature type="non-terminal residue" evidence="4">
    <location>
        <position position="1"/>
    </location>
</feature>
<evidence type="ECO:0000256" key="3">
    <source>
        <dbReference type="SAM" id="SignalP"/>
    </source>
</evidence>
<feature type="compositionally biased region" description="Polar residues" evidence="1">
    <location>
        <begin position="254"/>
        <end position="263"/>
    </location>
</feature>
<dbReference type="EMBL" id="JAHFXF010000048">
    <property type="protein sequence ID" value="KAG9698726.1"/>
    <property type="molecule type" value="Genomic_DNA"/>
</dbReference>
<dbReference type="OrthoDB" id="3929984at2759"/>
<feature type="transmembrane region" description="Helical" evidence="2">
    <location>
        <begin position="31"/>
        <end position="53"/>
    </location>
</feature>